<feature type="region of interest" description="Disordered" evidence="1">
    <location>
        <begin position="93"/>
        <end position="122"/>
    </location>
</feature>
<organism evidence="2 3">
    <name type="scientific">Burkholderia anthina</name>
    <dbReference type="NCBI Taxonomy" id="179879"/>
    <lineage>
        <taxon>Bacteria</taxon>
        <taxon>Pseudomonadati</taxon>
        <taxon>Pseudomonadota</taxon>
        <taxon>Betaproteobacteria</taxon>
        <taxon>Burkholderiales</taxon>
        <taxon>Burkholderiaceae</taxon>
        <taxon>Burkholderia</taxon>
        <taxon>Burkholderia cepacia complex</taxon>
    </lineage>
</organism>
<dbReference type="RefSeq" id="WP_199568819.1">
    <property type="nucleotide sequence ID" value="NZ_CP066770.1"/>
</dbReference>
<sequence>MSDINAAPSSTEPAVIGSGTQDDTAAIQARIDAGLTPLPQEAGRATVGESLAISTSLDPMGNVTDSTWSAAMTMPPPAVATATSASNVVASSDADTVAADDPNAAASPAAGQSASGTASSAQGALQDAGTNYLLRATKVTEENGQTSVSLCLVPVN</sequence>
<feature type="compositionally biased region" description="Polar residues" evidence="1">
    <location>
        <begin position="7"/>
        <end position="22"/>
    </location>
</feature>
<dbReference type="EMBL" id="CP066770">
    <property type="protein sequence ID" value="QQK04777.1"/>
    <property type="molecule type" value="Genomic_DNA"/>
</dbReference>
<dbReference type="Proteomes" id="UP000596205">
    <property type="component" value="Chromosome 2"/>
</dbReference>
<dbReference type="AlphaFoldDB" id="A0A7T6VIX1"/>
<evidence type="ECO:0000256" key="1">
    <source>
        <dbReference type="SAM" id="MobiDB-lite"/>
    </source>
</evidence>
<evidence type="ECO:0000313" key="2">
    <source>
        <dbReference type="EMBL" id="QQK04777.1"/>
    </source>
</evidence>
<protein>
    <submittedName>
        <fullName evidence="2">Uncharacterized protein</fullName>
    </submittedName>
</protein>
<proteinExistence type="predicted"/>
<gene>
    <name evidence="2" type="ORF">JFN94_25960</name>
</gene>
<evidence type="ECO:0000313" key="3">
    <source>
        <dbReference type="Proteomes" id="UP000596205"/>
    </source>
</evidence>
<name>A0A7T6VIX1_9BURK</name>
<dbReference type="KEGG" id="bann:JFN94_25960"/>
<feature type="region of interest" description="Disordered" evidence="1">
    <location>
        <begin position="1"/>
        <end position="22"/>
    </location>
</feature>
<reference evidence="2 3" key="1">
    <citation type="submission" date="2020-12" db="EMBL/GenBank/DDBJ databases">
        <title>Complete genome sequence of Burkholderia anthina BJQ0011.</title>
        <authorList>
            <person name="Xu Y."/>
        </authorList>
    </citation>
    <scope>NUCLEOTIDE SEQUENCE [LARGE SCALE GENOMIC DNA]</scope>
    <source>
        <strain evidence="2 3">BJQ0011</strain>
    </source>
</reference>
<accession>A0A7T6VIX1</accession>